<dbReference type="Pfam" id="PF06003">
    <property type="entry name" value="SMN_Tudor"/>
    <property type="match status" value="1"/>
</dbReference>
<reference evidence="6 7" key="1">
    <citation type="submission" date="2023-04" db="EMBL/GenBank/DDBJ databases">
        <title>Genome of Basidiobolus ranarum AG-B5.</title>
        <authorList>
            <person name="Stajich J.E."/>
            <person name="Carter-House D."/>
            <person name="Gryganskyi A."/>
        </authorList>
    </citation>
    <scope>NUCLEOTIDE SEQUENCE [LARGE SCALE GENOMIC DNA]</scope>
    <source>
        <strain evidence="6 7">AG-B5</strain>
    </source>
</reference>
<accession>A0ABR2WIU9</accession>
<evidence type="ECO:0000256" key="2">
    <source>
        <dbReference type="ARBA" id="ARBA00005371"/>
    </source>
</evidence>
<sequence length="225" mass="25379">MNREELDSYQCQLDQVQLALQSDPENSELLKLQHDLSDLIALTKTFLQQQNVPTTKSKSPKHHEAPPSPHSPVFTTAPTEHTWKVGDNCLVKWPIDGKYYEGVIVAISSDEDFTVTYKGYGSTETVTKDDLKLPKNQAKKRKTDSVFDTKVTPNKKKNLLPKKETLQRKQEGWLKFANKKTIKTPAINKKSIFASPASIEGKVGVTSSGKPMTQFTTQHRHVFKV</sequence>
<dbReference type="Gene3D" id="2.30.30.140">
    <property type="match status" value="1"/>
</dbReference>
<keyword evidence="7" id="KW-1185">Reference proteome</keyword>
<gene>
    <name evidence="6" type="ORF">K7432_013659</name>
</gene>
<organism evidence="6 7">
    <name type="scientific">Basidiobolus ranarum</name>
    <dbReference type="NCBI Taxonomy" id="34480"/>
    <lineage>
        <taxon>Eukaryota</taxon>
        <taxon>Fungi</taxon>
        <taxon>Fungi incertae sedis</taxon>
        <taxon>Zoopagomycota</taxon>
        <taxon>Entomophthoromycotina</taxon>
        <taxon>Basidiobolomycetes</taxon>
        <taxon>Basidiobolales</taxon>
        <taxon>Basidiobolaceae</taxon>
        <taxon>Basidiobolus</taxon>
    </lineage>
</organism>
<dbReference type="PROSITE" id="PS50304">
    <property type="entry name" value="TUDOR"/>
    <property type="match status" value="1"/>
</dbReference>
<comment type="subcellular location">
    <subcellularLocation>
        <location evidence="1">Nucleus</location>
        <location evidence="1">Cajal body</location>
    </subcellularLocation>
</comment>
<evidence type="ECO:0000256" key="3">
    <source>
        <dbReference type="ARBA" id="ARBA00023242"/>
    </source>
</evidence>
<comment type="similarity">
    <text evidence="2">Belongs to the SMN family.</text>
</comment>
<comment type="caution">
    <text evidence="6">The sequence shown here is derived from an EMBL/GenBank/DDBJ whole genome shotgun (WGS) entry which is preliminary data.</text>
</comment>
<evidence type="ECO:0000256" key="4">
    <source>
        <dbReference type="SAM" id="MobiDB-lite"/>
    </source>
</evidence>
<dbReference type="PANTHER" id="PTHR46297">
    <property type="entry name" value="ZINC FINGER CCCH-TYPE WITH G PATCH DOMAIN-CONTAINING PROTEIN"/>
    <property type="match status" value="1"/>
</dbReference>
<name>A0ABR2WIU9_9FUNG</name>
<dbReference type="CDD" id="cd21182">
    <property type="entry name" value="Tudor_SMN_SPF30-like"/>
    <property type="match status" value="1"/>
</dbReference>
<dbReference type="InterPro" id="IPR002999">
    <property type="entry name" value="Tudor"/>
</dbReference>
<protein>
    <recommendedName>
        <fullName evidence="5">Tudor domain-containing protein</fullName>
    </recommendedName>
</protein>
<dbReference type="SMART" id="SM00333">
    <property type="entry name" value="TUDOR"/>
    <property type="match status" value="1"/>
</dbReference>
<feature type="region of interest" description="Disordered" evidence="4">
    <location>
        <begin position="51"/>
        <end position="77"/>
    </location>
</feature>
<feature type="domain" description="Tudor" evidence="5">
    <location>
        <begin position="82"/>
        <end position="141"/>
    </location>
</feature>
<dbReference type="SUPFAM" id="SSF63748">
    <property type="entry name" value="Tudor/PWWP/MBT"/>
    <property type="match status" value="1"/>
</dbReference>
<evidence type="ECO:0000313" key="6">
    <source>
        <dbReference type="EMBL" id="KAK9761440.1"/>
    </source>
</evidence>
<dbReference type="EMBL" id="JASJQH010001388">
    <property type="protein sequence ID" value="KAK9761440.1"/>
    <property type="molecule type" value="Genomic_DNA"/>
</dbReference>
<evidence type="ECO:0000256" key="1">
    <source>
        <dbReference type="ARBA" id="ARBA00004408"/>
    </source>
</evidence>
<proteinExistence type="inferred from homology"/>
<dbReference type="InterPro" id="IPR010304">
    <property type="entry name" value="SMN_Tudor"/>
</dbReference>
<keyword evidence="3" id="KW-0539">Nucleus</keyword>
<evidence type="ECO:0000259" key="5">
    <source>
        <dbReference type="PROSITE" id="PS50304"/>
    </source>
</evidence>
<evidence type="ECO:0000313" key="7">
    <source>
        <dbReference type="Proteomes" id="UP001479436"/>
    </source>
</evidence>
<dbReference type="Proteomes" id="UP001479436">
    <property type="component" value="Unassembled WGS sequence"/>
</dbReference>